<name>A0ABD1TQP0_9LAMI</name>
<accession>A0ABD1TQP0</accession>
<gene>
    <name evidence="1" type="ORF">Fot_28879</name>
</gene>
<protein>
    <submittedName>
        <fullName evidence="1">Uncharacterized protein</fullName>
    </submittedName>
</protein>
<organism evidence="1 2">
    <name type="scientific">Forsythia ovata</name>
    <dbReference type="NCBI Taxonomy" id="205694"/>
    <lineage>
        <taxon>Eukaryota</taxon>
        <taxon>Viridiplantae</taxon>
        <taxon>Streptophyta</taxon>
        <taxon>Embryophyta</taxon>
        <taxon>Tracheophyta</taxon>
        <taxon>Spermatophyta</taxon>
        <taxon>Magnoliopsida</taxon>
        <taxon>eudicotyledons</taxon>
        <taxon>Gunneridae</taxon>
        <taxon>Pentapetalae</taxon>
        <taxon>asterids</taxon>
        <taxon>lamiids</taxon>
        <taxon>Lamiales</taxon>
        <taxon>Oleaceae</taxon>
        <taxon>Forsythieae</taxon>
        <taxon>Forsythia</taxon>
    </lineage>
</organism>
<evidence type="ECO:0000313" key="2">
    <source>
        <dbReference type="Proteomes" id="UP001604277"/>
    </source>
</evidence>
<dbReference type="EMBL" id="JBFOLJ010000008">
    <property type="protein sequence ID" value="KAL2514908.1"/>
    <property type="molecule type" value="Genomic_DNA"/>
</dbReference>
<dbReference type="AlphaFoldDB" id="A0ABD1TQP0"/>
<keyword evidence="2" id="KW-1185">Reference proteome</keyword>
<evidence type="ECO:0000313" key="1">
    <source>
        <dbReference type="EMBL" id="KAL2514908.1"/>
    </source>
</evidence>
<sequence>MASPKSIIKVLCSSHEVAAITATYNLMSSQLYSSSPMVTDISVKLRYNDSQNQSDSHIDPEIRGEVPSLLEMGSEVEQRLMVVYHSLTSTNERKPRSRAPPKAKA</sequence>
<proteinExistence type="predicted"/>
<reference evidence="2" key="1">
    <citation type="submission" date="2024-07" db="EMBL/GenBank/DDBJ databases">
        <title>Two chromosome-level genome assemblies of Korean endemic species Abeliophyllum distichum and Forsythia ovata (Oleaceae).</title>
        <authorList>
            <person name="Jang H."/>
        </authorList>
    </citation>
    <scope>NUCLEOTIDE SEQUENCE [LARGE SCALE GENOMIC DNA]</scope>
</reference>
<dbReference type="Proteomes" id="UP001604277">
    <property type="component" value="Unassembled WGS sequence"/>
</dbReference>
<comment type="caution">
    <text evidence="1">The sequence shown here is derived from an EMBL/GenBank/DDBJ whole genome shotgun (WGS) entry which is preliminary data.</text>
</comment>